<evidence type="ECO:0000256" key="1">
    <source>
        <dbReference type="ARBA" id="ARBA00023015"/>
    </source>
</evidence>
<protein>
    <submittedName>
        <fullName evidence="7">SigB/SigF/SigG family RNA polymerase sigma factor</fullName>
    </submittedName>
</protein>
<dbReference type="PANTHER" id="PTHR30385">
    <property type="entry name" value="SIGMA FACTOR F FLAGELLAR"/>
    <property type="match status" value="1"/>
</dbReference>
<dbReference type="InterPro" id="IPR000943">
    <property type="entry name" value="RNA_pol_sigma70"/>
</dbReference>
<evidence type="ECO:0000313" key="7">
    <source>
        <dbReference type="EMBL" id="GAA1648215.1"/>
    </source>
</evidence>
<evidence type="ECO:0000259" key="5">
    <source>
        <dbReference type="Pfam" id="PF04542"/>
    </source>
</evidence>
<dbReference type="Gene3D" id="1.20.120.1810">
    <property type="match status" value="1"/>
</dbReference>
<dbReference type="InterPro" id="IPR007630">
    <property type="entry name" value="RNA_pol_sigma70_r4"/>
</dbReference>
<proteinExistence type="predicted"/>
<feature type="domain" description="RNA polymerase sigma-70 region 2" evidence="5">
    <location>
        <begin position="3"/>
        <end position="63"/>
    </location>
</feature>
<keyword evidence="2" id="KW-0731">Sigma factor</keyword>
<accession>A0ABP4RGA4</accession>
<dbReference type="SUPFAM" id="SSF88946">
    <property type="entry name" value="Sigma2 domain of RNA polymerase sigma factors"/>
    <property type="match status" value="1"/>
</dbReference>
<dbReference type="InterPro" id="IPR014284">
    <property type="entry name" value="RNA_pol_sigma-70_dom"/>
</dbReference>
<comment type="caution">
    <text evidence="7">The sequence shown here is derived from an EMBL/GenBank/DDBJ whole genome shotgun (WGS) entry which is preliminary data.</text>
</comment>
<dbReference type="InterPro" id="IPR013325">
    <property type="entry name" value="RNA_pol_sigma_r2"/>
</dbReference>
<dbReference type="Proteomes" id="UP001501319">
    <property type="component" value="Unassembled WGS sequence"/>
</dbReference>
<dbReference type="CDD" id="cd06171">
    <property type="entry name" value="Sigma70_r4"/>
    <property type="match status" value="1"/>
</dbReference>
<dbReference type="PRINTS" id="PR00046">
    <property type="entry name" value="SIGMA70FCT"/>
</dbReference>
<keyword evidence="4" id="KW-0804">Transcription</keyword>
<dbReference type="InterPro" id="IPR013324">
    <property type="entry name" value="RNA_pol_sigma_r3/r4-like"/>
</dbReference>
<dbReference type="NCBIfam" id="TIGR02937">
    <property type="entry name" value="sigma70-ECF"/>
    <property type="match status" value="1"/>
</dbReference>
<organism evidence="7 8">
    <name type="scientific">Kribbella alba</name>
    <dbReference type="NCBI Taxonomy" id="190197"/>
    <lineage>
        <taxon>Bacteria</taxon>
        <taxon>Bacillati</taxon>
        <taxon>Actinomycetota</taxon>
        <taxon>Actinomycetes</taxon>
        <taxon>Propionibacteriales</taxon>
        <taxon>Kribbellaceae</taxon>
        <taxon>Kribbella</taxon>
    </lineage>
</organism>
<dbReference type="Pfam" id="PF04545">
    <property type="entry name" value="Sigma70_r4"/>
    <property type="match status" value="1"/>
</dbReference>
<evidence type="ECO:0000256" key="3">
    <source>
        <dbReference type="ARBA" id="ARBA00023125"/>
    </source>
</evidence>
<keyword evidence="1" id="KW-0805">Transcription regulation</keyword>
<dbReference type="Pfam" id="PF04542">
    <property type="entry name" value="Sigma70_r2"/>
    <property type="match status" value="1"/>
</dbReference>
<sequence>MARTLAARYQRRGVDTDDLAQVAYVGLVKAAHGYRPGPETDFRSYAIPTIRGEIRRHFRDRAWMVRPPRRIQDLQTAINAAEGELPAILHRWPTEKDLAEAIGVPVEQIIDAQRAQGCFHPVSLDARLTTTSSLSLANIVADENDTYRLVDNLEALRPAVADLPPRDRLILRRRFVDHRTQAEIGDEIGVSQMQVSRLLHQILVVLRSALSA</sequence>
<evidence type="ECO:0000313" key="8">
    <source>
        <dbReference type="Proteomes" id="UP001501319"/>
    </source>
</evidence>
<keyword evidence="8" id="KW-1185">Reference proteome</keyword>
<dbReference type="PANTHER" id="PTHR30385:SF4">
    <property type="entry name" value="RNA POLYMERASE SIGMA-E FACTOR"/>
    <property type="match status" value="1"/>
</dbReference>
<feature type="domain" description="RNA polymerase sigma-70 region 4" evidence="6">
    <location>
        <begin position="160"/>
        <end position="207"/>
    </location>
</feature>
<dbReference type="SUPFAM" id="SSF88659">
    <property type="entry name" value="Sigma3 and sigma4 domains of RNA polymerase sigma factors"/>
    <property type="match status" value="2"/>
</dbReference>
<evidence type="ECO:0000259" key="6">
    <source>
        <dbReference type="Pfam" id="PF04545"/>
    </source>
</evidence>
<reference evidence="8" key="1">
    <citation type="journal article" date="2019" name="Int. J. Syst. Evol. Microbiol.">
        <title>The Global Catalogue of Microorganisms (GCM) 10K type strain sequencing project: providing services to taxonomists for standard genome sequencing and annotation.</title>
        <authorList>
            <consortium name="The Broad Institute Genomics Platform"/>
            <consortium name="The Broad Institute Genome Sequencing Center for Infectious Disease"/>
            <person name="Wu L."/>
            <person name="Ma J."/>
        </authorList>
    </citation>
    <scope>NUCLEOTIDE SEQUENCE [LARGE SCALE GENOMIC DNA]</scope>
    <source>
        <strain evidence="8">JCM 14306</strain>
    </source>
</reference>
<keyword evidence="3" id="KW-0238">DNA-binding</keyword>
<dbReference type="Gene3D" id="1.20.140.160">
    <property type="match status" value="1"/>
</dbReference>
<evidence type="ECO:0000256" key="2">
    <source>
        <dbReference type="ARBA" id="ARBA00023082"/>
    </source>
</evidence>
<name>A0ABP4RGA4_9ACTN</name>
<dbReference type="InterPro" id="IPR007627">
    <property type="entry name" value="RNA_pol_sigma70_r2"/>
</dbReference>
<dbReference type="RefSeq" id="WP_344113807.1">
    <property type="nucleotide sequence ID" value="NZ_BAAANE010000007.1"/>
</dbReference>
<dbReference type="EMBL" id="BAAANE010000007">
    <property type="protein sequence ID" value="GAA1648215.1"/>
    <property type="molecule type" value="Genomic_DNA"/>
</dbReference>
<gene>
    <name evidence="7" type="ORF">GCM10009744_44480</name>
</gene>
<evidence type="ECO:0000256" key="4">
    <source>
        <dbReference type="ARBA" id="ARBA00023163"/>
    </source>
</evidence>